<dbReference type="RefSeq" id="WP_028328209.1">
    <property type="nucleotide sequence ID" value="NZ_CP005758.1"/>
</dbReference>
<gene>
    <name evidence="9" type="ORF">BCO_0013509</name>
</gene>
<sequence>MKINIKNIRVKSICATLFISLFLSCNNGMEELQKENQSLRSISNLRQQFLDVFTSFGDMMTGTLGFEKDPKKAAVAKYFKSIGDSLTKTRTSLEKMVENMRAANNFDAGKVETEVTTLNKILDTVIAGAKTASEAIGTENGELLGNIDVASGNAKGVPGDVTDLVKGIKAIVDVVLQGKGEPVAGDNKKSDDGTVGAGARGDNAGEAGNLFANSAIASNAKKAASDVTKAVGAVSGSDLLQAMVKNDDSMKLAKYAGAAGSIGINASNDGTIAGAIALRAMAKGGKFANGNVGDDVTVTVKGAALSAITKALNTLTIAIRKTVDDGFKKVKDVMNISDNDTAVSTESSTAAK</sequence>
<dbReference type="HOGENOM" id="CLU_054711_0_0_12"/>
<keyword evidence="7 8" id="KW-0449">Lipoprotein</keyword>
<evidence type="ECO:0000256" key="7">
    <source>
        <dbReference type="ARBA" id="ARBA00023288"/>
    </source>
</evidence>
<evidence type="ECO:0000256" key="6">
    <source>
        <dbReference type="ARBA" id="ARBA00023237"/>
    </source>
</evidence>
<dbReference type="InterPro" id="IPR000680">
    <property type="entry name" value="Borrelia_lipo"/>
</dbReference>
<dbReference type="AlphaFoldDB" id="W5SXY2"/>
<keyword evidence="3" id="KW-0732">Signal</keyword>
<protein>
    <recommendedName>
        <fullName evidence="8">Variable large protein</fullName>
    </recommendedName>
</protein>
<evidence type="ECO:0000256" key="1">
    <source>
        <dbReference type="ARBA" id="ARBA00003932"/>
    </source>
</evidence>
<evidence type="ECO:0000256" key="3">
    <source>
        <dbReference type="ARBA" id="ARBA00022729"/>
    </source>
</evidence>
<keyword evidence="9" id="KW-0614">Plasmid</keyword>
<comment type="subcellular location">
    <subcellularLocation>
        <location evidence="2 8">Cell outer membrane</location>
        <topology evidence="2 8">Lipid-anchor</topology>
    </subcellularLocation>
</comment>
<geneLocation type="plasmid" evidence="9">
    <name>unnamed</name>
</geneLocation>
<evidence type="ECO:0000256" key="2">
    <source>
        <dbReference type="ARBA" id="ARBA00004459"/>
    </source>
</evidence>
<dbReference type="PROSITE" id="PS51257">
    <property type="entry name" value="PROKAR_LIPOPROTEIN"/>
    <property type="match status" value="1"/>
</dbReference>
<evidence type="ECO:0000256" key="4">
    <source>
        <dbReference type="ARBA" id="ARBA00023136"/>
    </source>
</evidence>
<dbReference type="Pfam" id="PF00921">
    <property type="entry name" value="Lipoprotein_2"/>
    <property type="match status" value="1"/>
</dbReference>
<dbReference type="GO" id="GO:0009279">
    <property type="term" value="C:cell outer membrane"/>
    <property type="evidence" value="ECO:0007669"/>
    <property type="project" value="UniProtKB-SubCell"/>
</dbReference>
<organism evidence="9">
    <name type="scientific">Borrelia coriaceae ATCC 43381</name>
    <dbReference type="NCBI Taxonomy" id="1408429"/>
    <lineage>
        <taxon>Bacteria</taxon>
        <taxon>Pseudomonadati</taxon>
        <taxon>Spirochaetota</taxon>
        <taxon>Spirochaetia</taxon>
        <taxon>Spirochaetales</taxon>
        <taxon>Borreliaceae</taxon>
        <taxon>Borrelia</taxon>
    </lineage>
</organism>
<evidence type="ECO:0000256" key="5">
    <source>
        <dbReference type="ARBA" id="ARBA00023139"/>
    </source>
</evidence>
<evidence type="ECO:0000256" key="8">
    <source>
        <dbReference type="RuleBase" id="RU363105"/>
    </source>
</evidence>
<keyword evidence="5 8" id="KW-0564">Palmitate</keyword>
<dbReference type="OrthoDB" id="352883at2"/>
<dbReference type="SUPFAM" id="SSF74748">
    <property type="entry name" value="Variable surface antigen VlsE"/>
    <property type="match status" value="1"/>
</dbReference>
<comment type="function">
    <text evidence="1 8">The Vlp and Vsp proteins are antigenically distinct proteins, only one vlp or vsp gene is transcriptionally active at any one time. Switching between these genes is a mechanism of host immune response evasion.</text>
</comment>
<name>W5SXY2_9SPIR</name>
<keyword evidence="4 8" id="KW-0472">Membrane</keyword>
<accession>W5SXY2</accession>
<proteinExistence type="predicted"/>
<keyword evidence="6 8" id="KW-0998">Cell outer membrane</keyword>
<dbReference type="EMBL" id="CP005758">
    <property type="protein sequence ID" value="AHH11563.1"/>
    <property type="molecule type" value="Genomic_DNA"/>
</dbReference>
<reference evidence="9" key="1">
    <citation type="submission" date="2013-04" db="EMBL/GenBank/DDBJ databases">
        <title>Comparative Genomics of Relapsing Fever Spirochetes.</title>
        <authorList>
            <person name="Schwan T.G."/>
            <person name="Raffel S.J."/>
            <person name="Porcella S.F."/>
            <person name="Martens C.A."/>
            <person name="Bruno D.P."/>
            <person name="Ricklefs S.M."/>
            <person name="Barbian K.B."/>
        </authorList>
    </citation>
    <scope>NUCLEOTIDE SEQUENCE</scope>
    <source>
        <strain evidence="9">Co53</strain>
        <plasmid evidence="9">unnamed</plasmid>
    </source>
</reference>
<evidence type="ECO:0000313" key="9">
    <source>
        <dbReference type="EMBL" id="AHH11563.1"/>
    </source>
</evidence>